<dbReference type="EMBL" id="BPLR01010743">
    <property type="protein sequence ID" value="GIY41713.1"/>
    <property type="molecule type" value="Genomic_DNA"/>
</dbReference>
<evidence type="ECO:0000256" key="1">
    <source>
        <dbReference type="SAM" id="MobiDB-lite"/>
    </source>
</evidence>
<feature type="compositionally biased region" description="Basic and acidic residues" evidence="1">
    <location>
        <begin position="33"/>
        <end position="46"/>
    </location>
</feature>
<feature type="compositionally biased region" description="Basic and acidic residues" evidence="1">
    <location>
        <begin position="56"/>
        <end position="72"/>
    </location>
</feature>
<feature type="region of interest" description="Disordered" evidence="1">
    <location>
        <begin position="1"/>
        <end position="91"/>
    </location>
</feature>
<keyword evidence="3" id="KW-1185">Reference proteome</keyword>
<dbReference type="Proteomes" id="UP001054945">
    <property type="component" value="Unassembled WGS sequence"/>
</dbReference>
<comment type="caution">
    <text evidence="2">The sequence shown here is derived from an EMBL/GenBank/DDBJ whole genome shotgun (WGS) entry which is preliminary data.</text>
</comment>
<accession>A0AAV4T531</accession>
<name>A0AAV4T531_CAEEX</name>
<proteinExistence type="predicted"/>
<evidence type="ECO:0000313" key="3">
    <source>
        <dbReference type="Proteomes" id="UP001054945"/>
    </source>
</evidence>
<organism evidence="2 3">
    <name type="scientific">Caerostris extrusa</name>
    <name type="common">Bark spider</name>
    <name type="synonym">Caerostris bankana</name>
    <dbReference type="NCBI Taxonomy" id="172846"/>
    <lineage>
        <taxon>Eukaryota</taxon>
        <taxon>Metazoa</taxon>
        <taxon>Ecdysozoa</taxon>
        <taxon>Arthropoda</taxon>
        <taxon>Chelicerata</taxon>
        <taxon>Arachnida</taxon>
        <taxon>Araneae</taxon>
        <taxon>Araneomorphae</taxon>
        <taxon>Entelegynae</taxon>
        <taxon>Araneoidea</taxon>
        <taxon>Araneidae</taxon>
        <taxon>Caerostris</taxon>
    </lineage>
</organism>
<protein>
    <submittedName>
        <fullName evidence="2">Uncharacterized protein</fullName>
    </submittedName>
</protein>
<sequence length="141" mass="16922">MRAWKKGTANKGDLLEYDAPRRSDVAPRNGHPFFHDGLHVLKENERKIKKKKRKERIKEEEKKKKKKKEGDYPHLLIFPGPTHIPPPFLKDERRRNCRPQMLHRDKFVPIKNVSLKNTLLYHQLVKRRKGRENAFKSDREI</sequence>
<gene>
    <name evidence="2" type="ORF">CEXT_812491</name>
</gene>
<evidence type="ECO:0000313" key="2">
    <source>
        <dbReference type="EMBL" id="GIY41713.1"/>
    </source>
</evidence>
<reference evidence="2 3" key="1">
    <citation type="submission" date="2021-06" db="EMBL/GenBank/DDBJ databases">
        <title>Caerostris extrusa draft genome.</title>
        <authorList>
            <person name="Kono N."/>
            <person name="Arakawa K."/>
        </authorList>
    </citation>
    <scope>NUCLEOTIDE SEQUENCE [LARGE SCALE GENOMIC DNA]</scope>
</reference>
<dbReference type="AlphaFoldDB" id="A0AAV4T531"/>